<sequence length="103" mass="11924">MSGSYPVATCIDLRPSVPISLHSTMSAVKRDFEDFHGEMYESSYFLETEPIAPEIRKTEKERQNKRKVAGKSGIKMGKQVKRNHEGKTPSEEFEEFYRNMYEA</sequence>
<reference evidence="2" key="1">
    <citation type="submission" date="2020-10" db="EMBL/GenBank/DDBJ databases">
        <authorList>
            <person name="Kikuchi T."/>
        </authorList>
    </citation>
    <scope>NUCLEOTIDE SEQUENCE</scope>
    <source>
        <strain evidence="2">NKZ352</strain>
    </source>
</reference>
<feature type="region of interest" description="Disordered" evidence="1">
    <location>
        <begin position="58"/>
        <end position="91"/>
    </location>
</feature>
<evidence type="ECO:0000313" key="2">
    <source>
        <dbReference type="EMBL" id="CAD6199442.1"/>
    </source>
</evidence>
<keyword evidence="3" id="KW-1185">Reference proteome</keyword>
<dbReference type="Proteomes" id="UP000835052">
    <property type="component" value="Unassembled WGS sequence"/>
</dbReference>
<comment type="caution">
    <text evidence="2">The sequence shown here is derived from an EMBL/GenBank/DDBJ whole genome shotgun (WGS) entry which is preliminary data.</text>
</comment>
<name>A0A8S1HSD1_9PELO</name>
<accession>A0A8S1HSD1</accession>
<evidence type="ECO:0000256" key="1">
    <source>
        <dbReference type="SAM" id="MobiDB-lite"/>
    </source>
</evidence>
<organism evidence="2 3">
    <name type="scientific">Caenorhabditis auriculariae</name>
    <dbReference type="NCBI Taxonomy" id="2777116"/>
    <lineage>
        <taxon>Eukaryota</taxon>
        <taxon>Metazoa</taxon>
        <taxon>Ecdysozoa</taxon>
        <taxon>Nematoda</taxon>
        <taxon>Chromadorea</taxon>
        <taxon>Rhabditida</taxon>
        <taxon>Rhabditina</taxon>
        <taxon>Rhabditomorpha</taxon>
        <taxon>Rhabditoidea</taxon>
        <taxon>Rhabditidae</taxon>
        <taxon>Peloderinae</taxon>
        <taxon>Caenorhabditis</taxon>
    </lineage>
</organism>
<evidence type="ECO:0000313" key="3">
    <source>
        <dbReference type="Proteomes" id="UP000835052"/>
    </source>
</evidence>
<proteinExistence type="predicted"/>
<protein>
    <submittedName>
        <fullName evidence="2">Uncharacterized protein</fullName>
    </submittedName>
</protein>
<dbReference type="AlphaFoldDB" id="A0A8S1HSD1"/>
<gene>
    <name evidence="2" type="ORF">CAUJ_LOCUS15345</name>
</gene>
<dbReference type="EMBL" id="CAJGYM010000176">
    <property type="protein sequence ID" value="CAD6199442.1"/>
    <property type="molecule type" value="Genomic_DNA"/>
</dbReference>